<dbReference type="PROSITE" id="PS50932">
    <property type="entry name" value="HTH_LACI_2"/>
    <property type="match status" value="1"/>
</dbReference>
<dbReference type="Proteomes" id="UP000334820">
    <property type="component" value="Unassembled WGS sequence"/>
</dbReference>
<dbReference type="CDD" id="cd01392">
    <property type="entry name" value="HTH_LacI"/>
    <property type="match status" value="1"/>
</dbReference>
<keyword evidence="2" id="KW-0238">DNA-binding</keyword>
<dbReference type="SMART" id="SM00354">
    <property type="entry name" value="HTH_LACI"/>
    <property type="match status" value="1"/>
</dbReference>
<dbReference type="Gene3D" id="1.10.260.40">
    <property type="entry name" value="lambda repressor-like DNA-binding domains"/>
    <property type="match status" value="1"/>
</dbReference>
<dbReference type="InterPro" id="IPR000843">
    <property type="entry name" value="HTH_LacI"/>
</dbReference>
<accession>A0A5J4KA77</accession>
<sequence length="368" mass="40878">MIAQWLCYNRSETFRGEQAQHKSMARRHNIDGRPTIAQIARIAGVSVPTVSKVLNGRADVSLPTREKVERIIEEYGFVRNRAARALRKGKTGLVDLLLPRLDDEYYLPILEGVAQVLREAGLRLVLTATDYKPEEEVRWITTVTDHSTDGILVVLPSERAIEQLERSGLPFVLIHNQGGLQATAPSVRITSWEGGFVATTYLLRLGHQRIAYIGKTSPARDAIERIAGYRAALDAAGLPLMPELECDGDFTEASGYQATLRLLELPEPPTAIFAGNDRQAAGVYRALHERGLAVPEQMSVVGFDNLPYTEIMNPPLTTIHAPRLELGRTAATMLLRLINGEQLEMPRVVLPTHLVERQSCSPPRQQQE</sequence>
<dbReference type="Pfam" id="PF13377">
    <property type="entry name" value="Peripla_BP_3"/>
    <property type="match status" value="1"/>
</dbReference>
<dbReference type="GO" id="GO:0000976">
    <property type="term" value="F:transcription cis-regulatory region binding"/>
    <property type="evidence" value="ECO:0007669"/>
    <property type="project" value="TreeGrafter"/>
</dbReference>
<evidence type="ECO:0000313" key="5">
    <source>
        <dbReference type="EMBL" id="GER83982.1"/>
    </source>
</evidence>
<dbReference type="Gene3D" id="3.40.50.2300">
    <property type="match status" value="2"/>
</dbReference>
<dbReference type="InterPro" id="IPR028082">
    <property type="entry name" value="Peripla_BP_I"/>
</dbReference>
<dbReference type="EMBL" id="BKZV01000003">
    <property type="protein sequence ID" value="GER83982.1"/>
    <property type="molecule type" value="Genomic_DNA"/>
</dbReference>
<proteinExistence type="predicted"/>
<organism evidence="5 6">
    <name type="scientific">Thermogemmatispora aurantia</name>
    <dbReference type="NCBI Taxonomy" id="2045279"/>
    <lineage>
        <taxon>Bacteria</taxon>
        <taxon>Bacillati</taxon>
        <taxon>Chloroflexota</taxon>
        <taxon>Ktedonobacteria</taxon>
        <taxon>Thermogemmatisporales</taxon>
        <taxon>Thermogemmatisporaceae</taxon>
        <taxon>Thermogemmatispora</taxon>
    </lineage>
</organism>
<feature type="domain" description="HTH lacI-type" evidence="4">
    <location>
        <begin position="34"/>
        <end position="88"/>
    </location>
</feature>
<evidence type="ECO:0000256" key="1">
    <source>
        <dbReference type="ARBA" id="ARBA00023015"/>
    </source>
</evidence>
<keyword evidence="3" id="KW-0804">Transcription</keyword>
<evidence type="ECO:0000256" key="3">
    <source>
        <dbReference type="ARBA" id="ARBA00023163"/>
    </source>
</evidence>
<reference evidence="5 6" key="1">
    <citation type="journal article" date="2019" name="Int. J. Syst. Evol. Microbiol.">
        <title>Thermogemmatispora aurantia sp. nov. and Thermogemmatispora argillosa sp. nov., within the class Ktedonobacteria, and emended description of the genus Thermogemmatispora.</title>
        <authorList>
            <person name="Zheng Y."/>
            <person name="Wang C.M."/>
            <person name="Sakai Y."/>
            <person name="Abe K."/>
            <person name="Yokota A."/>
            <person name="Yabe S."/>
        </authorList>
    </citation>
    <scope>NUCLEOTIDE SEQUENCE [LARGE SCALE GENOMIC DNA]</scope>
    <source>
        <strain evidence="5 6">A1-2</strain>
    </source>
</reference>
<dbReference type="InterPro" id="IPR010982">
    <property type="entry name" value="Lambda_DNA-bd_dom_sf"/>
</dbReference>
<dbReference type="GO" id="GO:0003700">
    <property type="term" value="F:DNA-binding transcription factor activity"/>
    <property type="evidence" value="ECO:0007669"/>
    <property type="project" value="TreeGrafter"/>
</dbReference>
<dbReference type="SUPFAM" id="SSF53822">
    <property type="entry name" value="Periplasmic binding protein-like I"/>
    <property type="match status" value="1"/>
</dbReference>
<comment type="caution">
    <text evidence="5">The sequence shown here is derived from an EMBL/GenBank/DDBJ whole genome shotgun (WGS) entry which is preliminary data.</text>
</comment>
<dbReference type="AlphaFoldDB" id="A0A5J4KA77"/>
<name>A0A5J4KA77_9CHLR</name>
<keyword evidence="1" id="KW-0805">Transcription regulation</keyword>
<dbReference type="SUPFAM" id="SSF47413">
    <property type="entry name" value="lambda repressor-like DNA-binding domains"/>
    <property type="match status" value="1"/>
</dbReference>
<dbReference type="PANTHER" id="PTHR30146:SF109">
    <property type="entry name" value="HTH-TYPE TRANSCRIPTIONAL REGULATOR GALS"/>
    <property type="match status" value="1"/>
</dbReference>
<evidence type="ECO:0000259" key="4">
    <source>
        <dbReference type="PROSITE" id="PS50932"/>
    </source>
</evidence>
<gene>
    <name evidence="5" type="ORF">KTAU_26190</name>
</gene>
<protein>
    <submittedName>
        <fullName evidence="5">Transcriptional regulator</fullName>
    </submittedName>
</protein>
<dbReference type="Pfam" id="PF00356">
    <property type="entry name" value="LacI"/>
    <property type="match status" value="1"/>
</dbReference>
<dbReference type="PANTHER" id="PTHR30146">
    <property type="entry name" value="LACI-RELATED TRANSCRIPTIONAL REPRESSOR"/>
    <property type="match status" value="1"/>
</dbReference>
<evidence type="ECO:0000313" key="6">
    <source>
        <dbReference type="Proteomes" id="UP000334820"/>
    </source>
</evidence>
<dbReference type="CDD" id="cd06267">
    <property type="entry name" value="PBP1_LacI_sugar_binding-like"/>
    <property type="match status" value="1"/>
</dbReference>
<dbReference type="InterPro" id="IPR046335">
    <property type="entry name" value="LacI/GalR-like_sensor"/>
</dbReference>
<keyword evidence="6" id="KW-1185">Reference proteome</keyword>
<evidence type="ECO:0000256" key="2">
    <source>
        <dbReference type="ARBA" id="ARBA00023125"/>
    </source>
</evidence>